<name>A0A9P5E3G2_9HYPO</name>
<dbReference type="EMBL" id="LUFC02001050">
    <property type="protein sequence ID" value="KAF4487795.1"/>
    <property type="molecule type" value="Genomic_DNA"/>
</dbReference>
<dbReference type="OrthoDB" id="5423360at2759"/>
<dbReference type="InterPro" id="IPR023631">
    <property type="entry name" value="Amidase_dom"/>
</dbReference>
<dbReference type="Proteomes" id="UP000737391">
    <property type="component" value="Unassembled WGS sequence"/>
</dbReference>
<reference evidence="3" key="1">
    <citation type="submission" date="2020-01" db="EMBL/GenBank/DDBJ databases">
        <title>Identification and distribution of gene clusters putatively required for synthesis of sphingolipid metabolism inhibitors in phylogenetically diverse species of the filamentous fungus Fusarium.</title>
        <authorList>
            <person name="Kim H.-S."/>
            <person name="Busman M."/>
            <person name="Brown D.W."/>
            <person name="Divon H."/>
            <person name="Uhlig S."/>
            <person name="Proctor R.H."/>
        </authorList>
    </citation>
    <scope>NUCLEOTIDE SEQUENCE</scope>
    <source>
        <strain evidence="3">NRRL 31653</strain>
    </source>
</reference>
<proteinExistence type="predicted"/>
<evidence type="ECO:0000259" key="2">
    <source>
        <dbReference type="Pfam" id="PF01425"/>
    </source>
</evidence>
<dbReference type="PANTHER" id="PTHR46310:SF7">
    <property type="entry name" value="AMIDASE 1"/>
    <property type="match status" value="1"/>
</dbReference>
<dbReference type="InterPro" id="IPR021848">
    <property type="entry name" value="HODM_asu-like"/>
</dbReference>
<dbReference type="InterPro" id="IPR036928">
    <property type="entry name" value="AS_sf"/>
</dbReference>
<keyword evidence="1" id="KW-0732">Signal</keyword>
<sequence length="736" mass="80151">MSFSTLVVGIFHLAGVSAASVSRQIQLGELEYFVPPTAAWKLDSWDILAANEEFTPLTVVKLNQTANAERVASALDTYKTDDVWTKEFAQVLYVKSDTELAYNSSKYNVSSVYTGQQSVPAGPYFVHRYTGNVFQAYRLYVDTNQAFIQSTYQDPSGTHHPLRAGVLSAGGLTIAVPSRLYFTPTKEKPLAGLRLGVKDLYDLKGVKTSGGNRALYEMSNVKTKTALCVQKLIDAGAVVVGKNKMSEFAFAGGYVTEHIDYLLPFNPRGDGYNSPGDSSGGSAAAVASYDWLDASMGSDTGGSIRGPALQNAVHGNRPTQDAVSLTGALPLSSAMDTSGIIARDPVILSKFTRSLYAGTIKEYSGLPSQVLFDSGSERFLLNLERDSPKAANAIGEFLNSLSSLLSTDGSVFSIDSAWENSTPKAFSDVALSKIVGNVYLNLTTYEQWNEFGQEYVEEYKSLHNGAFPHMVPEIREGWMNANKTMTELTHEDDLASKKGVAEWVAGEFLTADNNSCSNAVYVYLSASYPSYKPDVSQDSNQQNLITQLNTTVNCNSTLGSEEACEESLEAEKANSNNSGSQTVYAGRLASVAGLPDYAVSLGMFDLGQFSNSTLQNELVPVGVNIMAAKGCDFVILDIIEALHKEGAIKTAKTDDLVIMVEEDDGQYHRDAGAVCLPGFWRLSEKFRMSLDTLHIEAKVPHYQSKFQKSMNRFFKTMQPDNHDLITRCFSPSILTN</sequence>
<feature type="signal peptide" evidence="1">
    <location>
        <begin position="1"/>
        <end position="18"/>
    </location>
</feature>
<feature type="domain" description="Amidase" evidence="2">
    <location>
        <begin position="186"/>
        <end position="344"/>
    </location>
</feature>
<dbReference type="Pfam" id="PF11927">
    <property type="entry name" value="HODM_asu-like"/>
    <property type="match status" value="1"/>
</dbReference>
<dbReference type="Gene3D" id="3.90.1300.10">
    <property type="entry name" value="Amidase signature (AS) domain"/>
    <property type="match status" value="1"/>
</dbReference>
<keyword evidence="4" id="KW-1185">Reference proteome</keyword>
<dbReference type="PANTHER" id="PTHR46310">
    <property type="entry name" value="AMIDASE 1"/>
    <property type="match status" value="1"/>
</dbReference>
<accession>A0A9P5E3G2</accession>
<comment type="caution">
    <text evidence="3">The sequence shown here is derived from an EMBL/GenBank/DDBJ whole genome shotgun (WGS) entry which is preliminary data.</text>
</comment>
<evidence type="ECO:0000313" key="3">
    <source>
        <dbReference type="EMBL" id="KAF4487795.1"/>
    </source>
</evidence>
<dbReference type="AlphaFoldDB" id="A0A9P5E3G2"/>
<feature type="chain" id="PRO_5040367087" evidence="1">
    <location>
        <begin position="19"/>
        <end position="736"/>
    </location>
</feature>
<gene>
    <name evidence="3" type="ORF">FAGAP_11360</name>
</gene>
<protein>
    <submittedName>
        <fullName evidence="3">Glutamyl-tRNA(Gln) amidotransferase subunit A</fullName>
    </submittedName>
</protein>
<evidence type="ECO:0000256" key="1">
    <source>
        <dbReference type="SAM" id="SignalP"/>
    </source>
</evidence>
<dbReference type="SUPFAM" id="SSF75304">
    <property type="entry name" value="Amidase signature (AS) enzymes"/>
    <property type="match status" value="1"/>
</dbReference>
<evidence type="ECO:0000313" key="4">
    <source>
        <dbReference type="Proteomes" id="UP000737391"/>
    </source>
</evidence>
<organism evidence="3 4">
    <name type="scientific">Fusarium agapanthi</name>
    <dbReference type="NCBI Taxonomy" id="1803897"/>
    <lineage>
        <taxon>Eukaryota</taxon>
        <taxon>Fungi</taxon>
        <taxon>Dikarya</taxon>
        <taxon>Ascomycota</taxon>
        <taxon>Pezizomycotina</taxon>
        <taxon>Sordariomycetes</taxon>
        <taxon>Hypocreomycetidae</taxon>
        <taxon>Hypocreales</taxon>
        <taxon>Nectriaceae</taxon>
        <taxon>Fusarium</taxon>
        <taxon>Fusarium fujikuroi species complex</taxon>
    </lineage>
</organism>
<dbReference type="Pfam" id="PF01425">
    <property type="entry name" value="Amidase"/>
    <property type="match status" value="1"/>
</dbReference>